<reference evidence="2" key="1">
    <citation type="journal article" date="2006" name="PLoS Biol.">
        <title>Macronuclear genome sequence of the ciliate Tetrahymena thermophila, a model eukaryote.</title>
        <authorList>
            <person name="Eisen J.A."/>
            <person name="Coyne R.S."/>
            <person name="Wu M."/>
            <person name="Wu D."/>
            <person name="Thiagarajan M."/>
            <person name="Wortman J.R."/>
            <person name="Badger J.H."/>
            <person name="Ren Q."/>
            <person name="Amedeo P."/>
            <person name="Jones K.M."/>
            <person name="Tallon L.J."/>
            <person name="Delcher A.L."/>
            <person name="Salzberg S.L."/>
            <person name="Silva J.C."/>
            <person name="Haas B.J."/>
            <person name="Majoros W.H."/>
            <person name="Farzad M."/>
            <person name="Carlton J.M."/>
            <person name="Smith R.K. Jr."/>
            <person name="Garg J."/>
            <person name="Pearlman R.E."/>
            <person name="Karrer K.M."/>
            <person name="Sun L."/>
            <person name="Manning G."/>
            <person name="Elde N.C."/>
            <person name="Turkewitz A.P."/>
            <person name="Asai D.J."/>
            <person name="Wilkes D.E."/>
            <person name="Wang Y."/>
            <person name="Cai H."/>
            <person name="Collins K."/>
            <person name="Stewart B.A."/>
            <person name="Lee S.R."/>
            <person name="Wilamowska K."/>
            <person name="Weinberg Z."/>
            <person name="Ruzzo W.L."/>
            <person name="Wloga D."/>
            <person name="Gaertig J."/>
            <person name="Frankel J."/>
            <person name="Tsao C.-C."/>
            <person name="Gorovsky M.A."/>
            <person name="Keeling P.J."/>
            <person name="Waller R.F."/>
            <person name="Patron N.J."/>
            <person name="Cherry J.M."/>
            <person name="Stover N.A."/>
            <person name="Krieger C.J."/>
            <person name="del Toro C."/>
            <person name="Ryder H.F."/>
            <person name="Williamson S.C."/>
            <person name="Barbeau R.A."/>
            <person name="Hamilton E.P."/>
            <person name="Orias E."/>
        </authorList>
    </citation>
    <scope>NUCLEOTIDE SEQUENCE [LARGE SCALE GENOMIC DNA]</scope>
    <source>
        <strain evidence="2">SB210</strain>
    </source>
</reference>
<protein>
    <submittedName>
        <fullName evidence="1">Uncharacterized protein</fullName>
    </submittedName>
</protein>
<dbReference type="KEGG" id="tet:TTHERM_000130069"/>
<sequence length="54" mass="6353">MKDPPFKIKNNCIKKEQNTQNKYQSQRLEYTLLQQMQKTIITPADIGIITEKIS</sequence>
<dbReference type="GeneID" id="24437430"/>
<proteinExistence type="predicted"/>
<gene>
    <name evidence="1" type="ORF">TTHERM_000130069</name>
</gene>
<name>W7XCP3_TETTS</name>
<dbReference type="Proteomes" id="UP000009168">
    <property type="component" value="Unassembled WGS sequence"/>
</dbReference>
<dbReference type="RefSeq" id="XP_012653119.1">
    <property type="nucleotide sequence ID" value="XM_012797665.1"/>
</dbReference>
<accession>W7XCP3</accession>
<dbReference type="EMBL" id="GG662699">
    <property type="protein sequence ID" value="EWS74298.1"/>
    <property type="molecule type" value="Genomic_DNA"/>
</dbReference>
<evidence type="ECO:0000313" key="2">
    <source>
        <dbReference type="Proteomes" id="UP000009168"/>
    </source>
</evidence>
<dbReference type="InParanoid" id="W7XCP3"/>
<dbReference type="AlphaFoldDB" id="W7XCP3"/>
<organism evidence="1 2">
    <name type="scientific">Tetrahymena thermophila (strain SB210)</name>
    <dbReference type="NCBI Taxonomy" id="312017"/>
    <lineage>
        <taxon>Eukaryota</taxon>
        <taxon>Sar</taxon>
        <taxon>Alveolata</taxon>
        <taxon>Ciliophora</taxon>
        <taxon>Intramacronucleata</taxon>
        <taxon>Oligohymenophorea</taxon>
        <taxon>Hymenostomatida</taxon>
        <taxon>Tetrahymenina</taxon>
        <taxon>Tetrahymenidae</taxon>
        <taxon>Tetrahymena</taxon>
    </lineage>
</organism>
<evidence type="ECO:0000313" key="1">
    <source>
        <dbReference type="EMBL" id="EWS74298.1"/>
    </source>
</evidence>
<keyword evidence="2" id="KW-1185">Reference proteome</keyword>